<dbReference type="VEuPathDB" id="TriTrypDB:Tb427_000256900"/>
<accession>A0A1J0R6B2</accession>
<dbReference type="SUPFAM" id="SSF58087">
    <property type="entry name" value="Variant surface glycoprotein (N-terminal domain)"/>
    <property type="match status" value="1"/>
</dbReference>
<evidence type="ECO:0000256" key="1">
    <source>
        <dbReference type="SAM" id="MobiDB-lite"/>
    </source>
</evidence>
<dbReference type="VEuPathDB" id="TriTrypDB:Tb09.v4.0191"/>
<feature type="signal peptide" evidence="2">
    <location>
        <begin position="1"/>
        <end position="33"/>
    </location>
</feature>
<evidence type="ECO:0000256" key="2">
    <source>
        <dbReference type="SAM" id="SignalP"/>
    </source>
</evidence>
<evidence type="ECO:0000313" key="3">
    <source>
        <dbReference type="EMBL" id="APD73399.1"/>
    </source>
</evidence>
<name>A0A1J0R6B2_9TRYP</name>
<keyword evidence="2" id="KW-0732">Signal</keyword>
<protein>
    <submittedName>
        <fullName evidence="3">Variant surface glycoprotein 1125.1142</fullName>
    </submittedName>
</protein>
<reference evidence="3" key="1">
    <citation type="submission" date="2016-08" db="EMBL/GenBank/DDBJ databases">
        <title>VSG repertoire of Trypanosoma brucei EATRO 1125.</title>
        <authorList>
            <person name="Cross G.A."/>
        </authorList>
    </citation>
    <scope>NUCLEOTIDE SEQUENCE</scope>
    <source>
        <strain evidence="3">EATRO 1125</strain>
    </source>
</reference>
<dbReference type="AlphaFoldDB" id="A0A1J0R6B2"/>
<feature type="chain" id="PRO_5012113848" evidence="2">
    <location>
        <begin position="34"/>
        <end position="472"/>
    </location>
</feature>
<proteinExistence type="predicted"/>
<feature type="compositionally biased region" description="Basic and acidic residues" evidence="1">
    <location>
        <begin position="432"/>
        <end position="455"/>
    </location>
</feature>
<organism evidence="3">
    <name type="scientific">Trypanosoma brucei</name>
    <dbReference type="NCBI Taxonomy" id="5691"/>
    <lineage>
        <taxon>Eukaryota</taxon>
        <taxon>Discoba</taxon>
        <taxon>Euglenozoa</taxon>
        <taxon>Kinetoplastea</taxon>
        <taxon>Metakinetoplastina</taxon>
        <taxon>Trypanosomatida</taxon>
        <taxon>Trypanosomatidae</taxon>
        <taxon>Trypanosoma</taxon>
    </lineage>
</organism>
<dbReference type="EMBL" id="KX699443">
    <property type="protein sequence ID" value="APD73399.1"/>
    <property type="molecule type" value="Genomic_DNA"/>
</dbReference>
<feature type="region of interest" description="Disordered" evidence="1">
    <location>
        <begin position="423"/>
        <end position="472"/>
    </location>
</feature>
<sequence>MTTQTQRQYTLNRRKFAAIFIVLAAKTASLGCADGTISAAVTDFCTAELYFRTIGDTLYSWFDAANRKISGLVAESRLLQLAAAAASNPIAQARYSLLHSIATQRAKAAKDNQQQLSKATANAKALLSRRLGESAATFKANTELSTLKTFTSTASAPAALTTLTSTPSNLNCYVTPVSTPETAVKCDTASETKQTIKKIEQHLEKATSIKIGGSGIGRLVIPTFKLTAKGTINTGANAKALTAQDGCEVNGGGPNANYEGSTDAIKVEKAQSPYKFTLDDVSFGSEKKGPEAQTPNTIPLLTTDEQVAAAVDAARKQKQTLPKELKEETLESVAALREAALLAAWMKAGSGKKLTLETDTSKVAEIIFGKKEGSIQSEFLDPLTKDSQTIPTDGEPITGSTEQLSKTNFAAAMAYYTAQNLKKPAAASAGAKPKEDNKTDAADKTEEKKDGDNTAKRVCSTVQNQTECEEAN</sequence>